<dbReference type="InterPro" id="IPR017853">
    <property type="entry name" value="GH"/>
</dbReference>
<dbReference type="Pfam" id="PF00150">
    <property type="entry name" value="Cellulase"/>
    <property type="match status" value="1"/>
</dbReference>
<accession>A0ABR2URT5</accession>
<dbReference type="PANTHER" id="PTHR31263">
    <property type="entry name" value="CELLULASE FAMILY PROTEIN (AFU_ORTHOLOGUE AFUA_5G14560)"/>
    <property type="match status" value="1"/>
</dbReference>
<keyword evidence="2 4" id="KW-0378">Hydrolase</keyword>
<dbReference type="InterPro" id="IPR001547">
    <property type="entry name" value="Glyco_hydro_5"/>
</dbReference>
<evidence type="ECO:0000256" key="4">
    <source>
        <dbReference type="RuleBase" id="RU361153"/>
    </source>
</evidence>
<feature type="chain" id="PRO_5045438553" description="Glycoside hydrolase family 5 domain-containing protein" evidence="6">
    <location>
        <begin position="23"/>
        <end position="480"/>
    </location>
</feature>
<keyword evidence="6" id="KW-0732">Signal</keyword>
<feature type="signal peptide" evidence="6">
    <location>
        <begin position="1"/>
        <end position="22"/>
    </location>
</feature>
<feature type="domain" description="Glycoside hydrolase family 5" evidence="7">
    <location>
        <begin position="77"/>
        <end position="379"/>
    </location>
</feature>
<protein>
    <recommendedName>
        <fullName evidence="7">Glycoside hydrolase family 5 domain-containing protein</fullName>
    </recommendedName>
</protein>
<evidence type="ECO:0000256" key="2">
    <source>
        <dbReference type="ARBA" id="ARBA00022801"/>
    </source>
</evidence>
<keyword evidence="9" id="KW-1185">Reference proteome</keyword>
<feature type="region of interest" description="Disordered" evidence="5">
    <location>
        <begin position="433"/>
        <end position="453"/>
    </location>
</feature>
<evidence type="ECO:0000313" key="8">
    <source>
        <dbReference type="EMBL" id="KAK9417026.1"/>
    </source>
</evidence>
<sequence>MTMLFQQLFCLALGFLASDVLARNENPRAAWPNGPFVTSGRWITDASGLTVTYAGVNWPGHVETMIPEGLQYQSISNIMTKLKSIGINSIRLTYAIDMIDQIKDNNDNDITIREAFIDALGQENGTAVYEKVVSRNPSFTDNTTRLQVFDAIAAEAAKNEIYIHLDNHVSKAGWCCSPLDGNTWWGDTYFSVANWTRGISYMADHGKQWPNLMSMSLRNELRQPLLNKDLFSESYNWQDWYKYVQQGAEAINSVNPDVLIFLSGLNSDTTLQPVVQNTALTPGTSTFNLDDFPANKIVLELHNYANILGGSANTNCTALQQELSEDGFQALDDDASSAFPLVMTEYGFQEDATTWQDSFASCIEKYLADRQAGWMIWALPGSYYIREGTQDGDEPWGLLTHDWSDWRSPEHINGSLADLVGATLAANGIEAPAATGQNSSSSGNDTSQDSGGVSLHPKASFRTMMLGAILSILVGFLTYA</sequence>
<evidence type="ECO:0000256" key="3">
    <source>
        <dbReference type="ARBA" id="ARBA00023295"/>
    </source>
</evidence>
<evidence type="ECO:0000256" key="1">
    <source>
        <dbReference type="ARBA" id="ARBA00005641"/>
    </source>
</evidence>
<organism evidence="8 9">
    <name type="scientific">Seiridium unicorne</name>
    <dbReference type="NCBI Taxonomy" id="138068"/>
    <lineage>
        <taxon>Eukaryota</taxon>
        <taxon>Fungi</taxon>
        <taxon>Dikarya</taxon>
        <taxon>Ascomycota</taxon>
        <taxon>Pezizomycotina</taxon>
        <taxon>Sordariomycetes</taxon>
        <taxon>Xylariomycetidae</taxon>
        <taxon>Amphisphaeriales</taxon>
        <taxon>Sporocadaceae</taxon>
        <taxon>Seiridium</taxon>
    </lineage>
</organism>
<reference evidence="8 9" key="1">
    <citation type="journal article" date="2024" name="J. Plant Pathol.">
        <title>Sequence and assembly of the genome of Seiridium unicorne, isolate CBS 538.82, causal agent of cypress canker disease.</title>
        <authorList>
            <person name="Scali E."/>
            <person name="Rocca G.D."/>
            <person name="Danti R."/>
            <person name="Garbelotto M."/>
            <person name="Barberini S."/>
            <person name="Baroncelli R."/>
            <person name="Emiliani G."/>
        </authorList>
    </citation>
    <scope>NUCLEOTIDE SEQUENCE [LARGE SCALE GENOMIC DNA]</scope>
    <source>
        <strain evidence="8 9">BM-138-508</strain>
    </source>
</reference>
<proteinExistence type="inferred from homology"/>
<dbReference type="PANTHER" id="PTHR31263:SF0">
    <property type="entry name" value="CELLULASE FAMILY PROTEIN (AFU_ORTHOLOGUE AFUA_5G14560)"/>
    <property type="match status" value="1"/>
</dbReference>
<dbReference type="Gene3D" id="3.20.20.80">
    <property type="entry name" value="Glycosidases"/>
    <property type="match status" value="1"/>
</dbReference>
<feature type="compositionally biased region" description="Low complexity" evidence="5">
    <location>
        <begin position="435"/>
        <end position="452"/>
    </location>
</feature>
<keyword evidence="3 4" id="KW-0326">Glycosidase</keyword>
<dbReference type="EMBL" id="JARVKF010000402">
    <property type="protein sequence ID" value="KAK9417026.1"/>
    <property type="molecule type" value="Genomic_DNA"/>
</dbReference>
<comment type="caution">
    <text evidence="8">The sequence shown here is derived from an EMBL/GenBank/DDBJ whole genome shotgun (WGS) entry which is preliminary data.</text>
</comment>
<evidence type="ECO:0000256" key="5">
    <source>
        <dbReference type="SAM" id="MobiDB-lite"/>
    </source>
</evidence>
<gene>
    <name evidence="8" type="ORF">SUNI508_09265</name>
</gene>
<name>A0ABR2URT5_9PEZI</name>
<evidence type="ECO:0000256" key="6">
    <source>
        <dbReference type="SAM" id="SignalP"/>
    </source>
</evidence>
<dbReference type="Proteomes" id="UP001408356">
    <property type="component" value="Unassembled WGS sequence"/>
</dbReference>
<dbReference type="SUPFAM" id="SSF51445">
    <property type="entry name" value="(Trans)glycosidases"/>
    <property type="match status" value="1"/>
</dbReference>
<evidence type="ECO:0000313" key="9">
    <source>
        <dbReference type="Proteomes" id="UP001408356"/>
    </source>
</evidence>
<evidence type="ECO:0000259" key="7">
    <source>
        <dbReference type="Pfam" id="PF00150"/>
    </source>
</evidence>
<comment type="similarity">
    <text evidence="1 4">Belongs to the glycosyl hydrolase 5 (cellulase A) family.</text>
</comment>